<dbReference type="EMBL" id="JAODUO010000519">
    <property type="protein sequence ID" value="KAK2179000.1"/>
    <property type="molecule type" value="Genomic_DNA"/>
</dbReference>
<dbReference type="GO" id="GO:0005245">
    <property type="term" value="F:voltage-gated calcium channel activity"/>
    <property type="evidence" value="ECO:0007669"/>
    <property type="project" value="TreeGrafter"/>
</dbReference>
<evidence type="ECO:0000313" key="1">
    <source>
        <dbReference type="EMBL" id="KAK2179000.1"/>
    </source>
</evidence>
<dbReference type="Proteomes" id="UP001209878">
    <property type="component" value="Unassembled WGS sequence"/>
</dbReference>
<dbReference type="PANTHER" id="PTHR10166:SF66">
    <property type="entry name" value="VWFA AND CACHE DOMAIN-CONTAINING PROTEIN CG16868"/>
    <property type="match status" value="1"/>
</dbReference>
<dbReference type="AlphaFoldDB" id="A0AAD9KX86"/>
<keyword evidence="2" id="KW-1185">Reference proteome</keyword>
<comment type="caution">
    <text evidence="1">The sequence shown here is derived from an EMBL/GenBank/DDBJ whole genome shotgun (WGS) entry which is preliminary data.</text>
</comment>
<dbReference type="GO" id="GO:0005891">
    <property type="term" value="C:voltage-gated calcium channel complex"/>
    <property type="evidence" value="ECO:0007669"/>
    <property type="project" value="TreeGrafter"/>
</dbReference>
<organism evidence="1 2">
    <name type="scientific">Ridgeia piscesae</name>
    <name type="common">Tubeworm</name>
    <dbReference type="NCBI Taxonomy" id="27915"/>
    <lineage>
        <taxon>Eukaryota</taxon>
        <taxon>Metazoa</taxon>
        <taxon>Spiralia</taxon>
        <taxon>Lophotrochozoa</taxon>
        <taxon>Annelida</taxon>
        <taxon>Polychaeta</taxon>
        <taxon>Sedentaria</taxon>
        <taxon>Canalipalpata</taxon>
        <taxon>Sabellida</taxon>
        <taxon>Siboglinidae</taxon>
        <taxon>Ridgeia</taxon>
    </lineage>
</organism>
<evidence type="ECO:0000313" key="2">
    <source>
        <dbReference type="Proteomes" id="UP001209878"/>
    </source>
</evidence>
<protein>
    <submittedName>
        <fullName evidence="1">Uncharacterized protein</fullName>
    </submittedName>
</protein>
<sequence>MCVVVPNHNITTFSDVSGKAERFIYHRLDLQPNKMPLCRIGKKLGTRQSPVMKFTTAAFVNPFLYVRRTETAETVEIYEQFVLKAPTSNANLKHIVITVVSLTEHLDDFWKLNDYPYWRYVATREGVFKIYPGTVLPKNYDPIIRRWFLSAEANNGDLVLTPPYVDAFGSGVVLTLCKTVVVQNGSV</sequence>
<dbReference type="InterPro" id="IPR051173">
    <property type="entry name" value="Ca_channel_alpha-2/delta"/>
</dbReference>
<name>A0AAD9KX86_RIDPI</name>
<gene>
    <name evidence="1" type="ORF">NP493_519g04007</name>
</gene>
<dbReference type="Gene3D" id="3.30.450.20">
    <property type="entry name" value="PAS domain"/>
    <property type="match status" value="1"/>
</dbReference>
<reference evidence="1" key="1">
    <citation type="journal article" date="2023" name="Mol. Biol. Evol.">
        <title>Third-Generation Sequencing Reveals the Adaptive Role of the Epigenome in Three Deep-Sea Polychaetes.</title>
        <authorList>
            <person name="Perez M."/>
            <person name="Aroh O."/>
            <person name="Sun Y."/>
            <person name="Lan Y."/>
            <person name="Juniper S.K."/>
            <person name="Young C.R."/>
            <person name="Angers B."/>
            <person name="Qian P.Y."/>
        </authorList>
    </citation>
    <scope>NUCLEOTIDE SEQUENCE</scope>
    <source>
        <strain evidence="1">R07B-5</strain>
    </source>
</reference>
<accession>A0AAD9KX86</accession>
<dbReference type="PANTHER" id="PTHR10166">
    <property type="entry name" value="VOLTAGE-DEPENDENT CALCIUM CHANNEL SUBUNIT ALPHA-2/DELTA-RELATED"/>
    <property type="match status" value="1"/>
</dbReference>
<proteinExistence type="predicted"/>